<gene>
    <name evidence="2" type="ORF">TCEB3V08_LOCUS7496</name>
</gene>
<protein>
    <submittedName>
        <fullName evidence="2">Uncharacterized protein</fullName>
    </submittedName>
</protein>
<name>A0A7R9CY24_TIMCR</name>
<sequence length="352" mass="39740">MVCVSIFNHPISKSPNDGGRTEIPYRTMCHAHAFQEARGHEVERAYYVSDLQKLAQDSDFLTKLNEDSLNRPAPDRSNLAQAEIEVSLPRKNRKNRKKKTKEGTGQQQDSVTGPNTGYPRNGFQNGVRNSFQEGARNSFQEGARNSYQEGARNKFQKGARNKFQNGARNKFQNGARNQFQNGARYNVQYGARNTYFQPALDVPASSDSQYQYQTSSSKQGHEVLGGLYPDEARSYSGRGRGAHHKRDATVHNLNFANSLITDPAQCHSLGIMTTTTGIEKSASVELFTSFLFCFFYNHETPTRLTDLRTGLDKILSHTWKALLVLIPSITVQRFYHRIQTAYKMNKTNKPAL</sequence>
<dbReference type="EMBL" id="OC319146">
    <property type="protein sequence ID" value="CAD7404417.1"/>
    <property type="molecule type" value="Genomic_DNA"/>
</dbReference>
<proteinExistence type="predicted"/>
<accession>A0A7R9CY24</accession>
<reference evidence="2" key="1">
    <citation type="submission" date="2020-11" db="EMBL/GenBank/DDBJ databases">
        <authorList>
            <person name="Tran Van P."/>
        </authorList>
    </citation>
    <scope>NUCLEOTIDE SEQUENCE</scope>
</reference>
<organism evidence="2">
    <name type="scientific">Timema cristinae</name>
    <name type="common">Walking stick</name>
    <dbReference type="NCBI Taxonomy" id="61476"/>
    <lineage>
        <taxon>Eukaryota</taxon>
        <taxon>Metazoa</taxon>
        <taxon>Ecdysozoa</taxon>
        <taxon>Arthropoda</taxon>
        <taxon>Hexapoda</taxon>
        <taxon>Insecta</taxon>
        <taxon>Pterygota</taxon>
        <taxon>Neoptera</taxon>
        <taxon>Polyneoptera</taxon>
        <taxon>Phasmatodea</taxon>
        <taxon>Timematodea</taxon>
        <taxon>Timematoidea</taxon>
        <taxon>Timematidae</taxon>
        <taxon>Timema</taxon>
    </lineage>
</organism>
<evidence type="ECO:0000256" key="1">
    <source>
        <dbReference type="SAM" id="MobiDB-lite"/>
    </source>
</evidence>
<feature type="region of interest" description="Disordered" evidence="1">
    <location>
        <begin position="66"/>
        <end position="128"/>
    </location>
</feature>
<evidence type="ECO:0000313" key="2">
    <source>
        <dbReference type="EMBL" id="CAD7404417.1"/>
    </source>
</evidence>
<dbReference type="AlphaFoldDB" id="A0A7R9CY24"/>
<feature type="compositionally biased region" description="Basic residues" evidence="1">
    <location>
        <begin position="90"/>
        <end position="100"/>
    </location>
</feature>